<feature type="compositionally biased region" description="Polar residues" evidence="1">
    <location>
        <begin position="152"/>
        <end position="163"/>
    </location>
</feature>
<feature type="compositionally biased region" description="Basic and acidic residues" evidence="1">
    <location>
        <begin position="78"/>
        <end position="92"/>
    </location>
</feature>
<sequence length="172" mass="18889">MSTTLLTKFACGHEESSSTRIGTEREPGLGGIIRRMGSKKRPGVVTADSAQLCSECRKDPPSTQGVIKSGKPTKSHISSRETDKKEPREGHTHPLRPNLISRLSESQELEDDANPYANNFAVVPQYGAHDFTRRYPDDGVKEVPYTREPIPNSFSTPIRTGSSPEVVGNQAR</sequence>
<dbReference type="OrthoDB" id="3521584at2759"/>
<dbReference type="AlphaFoldDB" id="A0A8A3PC51"/>
<gene>
    <name evidence="2" type="ORF">DSL72_002248</name>
</gene>
<protein>
    <submittedName>
        <fullName evidence="2">Uncharacterized protein</fullName>
    </submittedName>
</protein>
<evidence type="ECO:0000256" key="1">
    <source>
        <dbReference type="SAM" id="MobiDB-lite"/>
    </source>
</evidence>
<name>A0A8A3PC51_9HELO</name>
<evidence type="ECO:0000313" key="2">
    <source>
        <dbReference type="EMBL" id="QSZ32669.1"/>
    </source>
</evidence>
<evidence type="ECO:0000313" key="3">
    <source>
        <dbReference type="Proteomes" id="UP000672032"/>
    </source>
</evidence>
<keyword evidence="3" id="KW-1185">Reference proteome</keyword>
<feature type="region of interest" description="Disordered" evidence="1">
    <location>
        <begin position="1"/>
        <end position="116"/>
    </location>
</feature>
<reference evidence="2" key="1">
    <citation type="submission" date="2020-10" db="EMBL/GenBank/DDBJ databases">
        <title>Genome Sequence of Monilinia vaccinii-corymbosi Sheds Light on Mummy Berry Disease Infection of Blueberry and Mating Type.</title>
        <authorList>
            <person name="Yow A.G."/>
            <person name="Zhang Y."/>
            <person name="Bansal K."/>
            <person name="Eacker S.M."/>
            <person name="Sullivan S."/>
            <person name="Liachko I."/>
            <person name="Cubeta M.A."/>
            <person name="Rollins J.A."/>
            <person name="Ashrafi H."/>
        </authorList>
    </citation>
    <scope>NUCLEOTIDE SEQUENCE</scope>
    <source>
        <strain evidence="2">RL-1</strain>
    </source>
</reference>
<organism evidence="2 3">
    <name type="scientific">Monilinia vaccinii-corymbosi</name>
    <dbReference type="NCBI Taxonomy" id="61207"/>
    <lineage>
        <taxon>Eukaryota</taxon>
        <taxon>Fungi</taxon>
        <taxon>Dikarya</taxon>
        <taxon>Ascomycota</taxon>
        <taxon>Pezizomycotina</taxon>
        <taxon>Leotiomycetes</taxon>
        <taxon>Helotiales</taxon>
        <taxon>Sclerotiniaceae</taxon>
        <taxon>Monilinia</taxon>
    </lineage>
</organism>
<dbReference type="EMBL" id="CP063407">
    <property type="protein sequence ID" value="QSZ32669.1"/>
    <property type="molecule type" value="Genomic_DNA"/>
</dbReference>
<dbReference type="Proteomes" id="UP000672032">
    <property type="component" value="Chromosome 3"/>
</dbReference>
<proteinExistence type="predicted"/>
<feature type="region of interest" description="Disordered" evidence="1">
    <location>
        <begin position="133"/>
        <end position="172"/>
    </location>
</feature>
<feature type="compositionally biased region" description="Basic and acidic residues" evidence="1">
    <location>
        <begin position="11"/>
        <end position="27"/>
    </location>
</feature>
<feature type="compositionally biased region" description="Basic and acidic residues" evidence="1">
    <location>
        <begin position="133"/>
        <end position="145"/>
    </location>
</feature>
<accession>A0A8A3PC51</accession>